<organism evidence="1 2">
    <name type="scientific">Rotaria magnacalcarata</name>
    <dbReference type="NCBI Taxonomy" id="392030"/>
    <lineage>
        <taxon>Eukaryota</taxon>
        <taxon>Metazoa</taxon>
        <taxon>Spiralia</taxon>
        <taxon>Gnathifera</taxon>
        <taxon>Rotifera</taxon>
        <taxon>Eurotatoria</taxon>
        <taxon>Bdelloidea</taxon>
        <taxon>Philodinida</taxon>
        <taxon>Philodinidae</taxon>
        <taxon>Rotaria</taxon>
    </lineage>
</organism>
<evidence type="ECO:0000313" key="2">
    <source>
        <dbReference type="Proteomes" id="UP000663824"/>
    </source>
</evidence>
<proteinExistence type="predicted"/>
<evidence type="ECO:0000313" key="1">
    <source>
        <dbReference type="EMBL" id="CAF2209959.1"/>
    </source>
</evidence>
<reference evidence="1" key="1">
    <citation type="submission" date="2021-02" db="EMBL/GenBank/DDBJ databases">
        <authorList>
            <person name="Nowell W R."/>
        </authorList>
    </citation>
    <scope>NUCLEOTIDE SEQUENCE</scope>
</reference>
<gene>
    <name evidence="1" type="ORF">MBJ925_LOCUS35826</name>
</gene>
<protein>
    <submittedName>
        <fullName evidence="1">Uncharacterized protein</fullName>
    </submittedName>
</protein>
<sequence length="132" mass="15580">MAYLIEHYENEIFKLYVHIIFHSTFVWIHGKCSPEDGFHGILFEIEFKSNMSTRQFTEILPFEHKDIAELYHSIAQSRYQLKDYNSARQDRNNRDDSKSSDICKAFASIHEYQDDFGSATSNYIRAIEIGEE</sequence>
<name>A0A816ZJW8_9BILA</name>
<dbReference type="Proteomes" id="UP000663824">
    <property type="component" value="Unassembled WGS sequence"/>
</dbReference>
<dbReference type="EMBL" id="CAJNRE010019792">
    <property type="protein sequence ID" value="CAF2209959.1"/>
    <property type="molecule type" value="Genomic_DNA"/>
</dbReference>
<comment type="caution">
    <text evidence="1">The sequence shown here is derived from an EMBL/GenBank/DDBJ whole genome shotgun (WGS) entry which is preliminary data.</text>
</comment>
<dbReference type="AlphaFoldDB" id="A0A816ZJW8"/>
<accession>A0A816ZJW8</accession>